<dbReference type="Gene3D" id="1.10.260.40">
    <property type="entry name" value="lambda repressor-like DNA-binding domains"/>
    <property type="match status" value="1"/>
</dbReference>
<dbReference type="PANTHER" id="PTHR46558:SF11">
    <property type="entry name" value="HTH-TYPE TRANSCRIPTIONAL REGULATOR XRE"/>
    <property type="match status" value="1"/>
</dbReference>
<name>A0A1I4HRL9_9FIRM</name>
<dbReference type="EMBL" id="FOTS01000004">
    <property type="protein sequence ID" value="SFL43996.1"/>
    <property type="molecule type" value="Genomic_DNA"/>
</dbReference>
<dbReference type="InterPro" id="IPR010982">
    <property type="entry name" value="Lambda_DNA-bd_dom_sf"/>
</dbReference>
<gene>
    <name evidence="3" type="ORF">SAMN04490355_1004153</name>
</gene>
<feature type="domain" description="HTH cro/C1-type" evidence="2">
    <location>
        <begin position="9"/>
        <end position="63"/>
    </location>
</feature>
<accession>A0A1I4HRL9</accession>
<organism evidence="3 4">
    <name type="scientific">Pelosinus propionicus DSM 13327</name>
    <dbReference type="NCBI Taxonomy" id="1123291"/>
    <lineage>
        <taxon>Bacteria</taxon>
        <taxon>Bacillati</taxon>
        <taxon>Bacillota</taxon>
        <taxon>Negativicutes</taxon>
        <taxon>Selenomonadales</taxon>
        <taxon>Sporomusaceae</taxon>
        <taxon>Pelosinus</taxon>
    </lineage>
</organism>
<dbReference type="PROSITE" id="PS50943">
    <property type="entry name" value="HTH_CROC1"/>
    <property type="match status" value="1"/>
</dbReference>
<dbReference type="InterPro" id="IPR001387">
    <property type="entry name" value="Cro/C1-type_HTH"/>
</dbReference>
<dbReference type="SMART" id="SM00530">
    <property type="entry name" value="HTH_XRE"/>
    <property type="match status" value="1"/>
</dbReference>
<dbReference type="SUPFAM" id="SSF47413">
    <property type="entry name" value="lambda repressor-like DNA-binding domains"/>
    <property type="match status" value="1"/>
</dbReference>
<proteinExistence type="predicted"/>
<dbReference type="STRING" id="1123291.SAMN04490355_1004153"/>
<evidence type="ECO:0000313" key="3">
    <source>
        <dbReference type="EMBL" id="SFL43996.1"/>
    </source>
</evidence>
<reference evidence="4" key="1">
    <citation type="submission" date="2016-10" db="EMBL/GenBank/DDBJ databases">
        <authorList>
            <person name="Varghese N."/>
            <person name="Submissions S."/>
        </authorList>
    </citation>
    <scope>NUCLEOTIDE SEQUENCE [LARGE SCALE GENOMIC DNA]</scope>
    <source>
        <strain evidence="4">DSM 13327</strain>
    </source>
</reference>
<dbReference type="OrthoDB" id="1683966at2"/>
<evidence type="ECO:0000256" key="1">
    <source>
        <dbReference type="ARBA" id="ARBA00023125"/>
    </source>
</evidence>
<sequence length="196" mass="23266">MSDLFAQRLKYLRGTSKKTQSHMANLLHISIRQYQLYESGQSYPAFHGLIILSNYFGVSLDYLTGRSDDPQYEKYLQIAEDIILSTEATYFVPKRYKNLDYRVENHSIKERMEILLTLYDALDDYYERRARYKEAMKEFEPTLYNELLKRGKYYLQKIGLIGPTIYHATDKDSEEYKRAIKIGKALHKLFPKDIDE</sequence>
<dbReference type="AlphaFoldDB" id="A0A1I4HRL9"/>
<evidence type="ECO:0000313" key="4">
    <source>
        <dbReference type="Proteomes" id="UP000199520"/>
    </source>
</evidence>
<dbReference type="Proteomes" id="UP000199520">
    <property type="component" value="Unassembled WGS sequence"/>
</dbReference>
<dbReference type="Pfam" id="PF12844">
    <property type="entry name" value="HTH_19"/>
    <property type="match status" value="1"/>
</dbReference>
<dbReference type="RefSeq" id="WP_139214735.1">
    <property type="nucleotide sequence ID" value="NZ_FOTS01000004.1"/>
</dbReference>
<keyword evidence="1" id="KW-0238">DNA-binding</keyword>
<protein>
    <submittedName>
        <fullName evidence="3">Transcriptional regulator, contains XRE-family HTH domain</fullName>
    </submittedName>
</protein>
<dbReference type="CDD" id="cd00093">
    <property type="entry name" value="HTH_XRE"/>
    <property type="match status" value="1"/>
</dbReference>
<dbReference type="PANTHER" id="PTHR46558">
    <property type="entry name" value="TRACRIPTIONAL REGULATORY PROTEIN-RELATED-RELATED"/>
    <property type="match status" value="1"/>
</dbReference>
<evidence type="ECO:0000259" key="2">
    <source>
        <dbReference type="PROSITE" id="PS50943"/>
    </source>
</evidence>
<dbReference type="GO" id="GO:0003677">
    <property type="term" value="F:DNA binding"/>
    <property type="evidence" value="ECO:0007669"/>
    <property type="project" value="UniProtKB-KW"/>
</dbReference>
<keyword evidence="4" id="KW-1185">Reference proteome</keyword>